<dbReference type="EMBL" id="CAJEWN010000610">
    <property type="protein sequence ID" value="CAD2186878.1"/>
    <property type="molecule type" value="Genomic_DNA"/>
</dbReference>
<dbReference type="InterPro" id="IPR009050">
    <property type="entry name" value="Globin-like_sf"/>
</dbReference>
<feature type="region of interest" description="Disordered" evidence="1">
    <location>
        <begin position="1"/>
        <end position="30"/>
    </location>
</feature>
<accession>A0A6V7WIP7</accession>
<dbReference type="Gene3D" id="1.10.490.10">
    <property type="entry name" value="Globins"/>
    <property type="match status" value="1"/>
</dbReference>
<dbReference type="CDD" id="cd01040">
    <property type="entry name" value="Mb-like"/>
    <property type="match status" value="1"/>
</dbReference>
<dbReference type="Proteomes" id="UP000580250">
    <property type="component" value="Unassembled WGS sequence"/>
</dbReference>
<dbReference type="InterPro" id="IPR012292">
    <property type="entry name" value="Globin/Proto"/>
</dbReference>
<sequence length="436" mass="50050">MGNTHPNGGGNYSSPAINTNTTNTIQKSGKSTRFKMTEILGLRRQSTGNEVINSIKIKNNNYRSFTQSAHQSIEMCEQFNSFKEENKIIKNNKNTSSLPQIEINGVNSEKEINEEKQNNSDIQQNTEINLEINSLKNQKGGESEYSSAIPLYFKHKAQKVDSRKIAAKKRLERGQTTSGSDNSSQNAKKSSFSERTLAKSLDNKHTDNNFLFDLKPLQSNIKCSPNHHSQQRLGSVGNVFGLINLNNRLFSSNIEINILNFEQSEIIQKTWLLANEKIRLFAGPDRSFAFFTFDRIFERAPELKSLFGISPNISIFELDENQWDQHPFSRHVRIFNNILDLSVRNSAELEKEMLPVLFAYGQRHYRANIKDHFNEKSVRLFCSQIIGTLCDLLDKKLNLFAQEAWIEMVTYLGRALLSGFEHERQKRKKFPLPKNY</sequence>
<organism evidence="2 3">
    <name type="scientific">Meloidogyne enterolobii</name>
    <name type="common">Root-knot nematode worm</name>
    <name type="synonym">Meloidogyne mayaguensis</name>
    <dbReference type="NCBI Taxonomy" id="390850"/>
    <lineage>
        <taxon>Eukaryota</taxon>
        <taxon>Metazoa</taxon>
        <taxon>Ecdysozoa</taxon>
        <taxon>Nematoda</taxon>
        <taxon>Chromadorea</taxon>
        <taxon>Rhabditida</taxon>
        <taxon>Tylenchina</taxon>
        <taxon>Tylenchomorpha</taxon>
        <taxon>Tylenchoidea</taxon>
        <taxon>Meloidogynidae</taxon>
        <taxon>Meloidogyninae</taxon>
        <taxon>Meloidogyne</taxon>
    </lineage>
</organism>
<evidence type="ECO:0000256" key="1">
    <source>
        <dbReference type="SAM" id="MobiDB-lite"/>
    </source>
</evidence>
<dbReference type="InterPro" id="IPR044399">
    <property type="entry name" value="Mb-like_M"/>
</dbReference>
<comment type="caution">
    <text evidence="2">The sequence shown here is derived from an EMBL/GenBank/DDBJ whole genome shotgun (WGS) entry which is preliminary data.</text>
</comment>
<protein>
    <submittedName>
        <fullName evidence="2">Uncharacterized protein</fullName>
    </submittedName>
</protein>
<proteinExistence type="predicted"/>
<evidence type="ECO:0000313" key="2">
    <source>
        <dbReference type="EMBL" id="CAD2186878.1"/>
    </source>
</evidence>
<dbReference type="GO" id="GO:0019825">
    <property type="term" value="F:oxygen binding"/>
    <property type="evidence" value="ECO:0007669"/>
    <property type="project" value="InterPro"/>
</dbReference>
<reference evidence="2 3" key="1">
    <citation type="submission" date="2020-08" db="EMBL/GenBank/DDBJ databases">
        <authorList>
            <person name="Koutsovoulos G."/>
            <person name="Danchin GJ E."/>
        </authorList>
    </citation>
    <scope>NUCLEOTIDE SEQUENCE [LARGE SCALE GENOMIC DNA]</scope>
</reference>
<dbReference type="AlphaFoldDB" id="A0A6V7WIP7"/>
<dbReference type="OrthoDB" id="5797731at2759"/>
<gene>
    <name evidence="2" type="ORF">MENT_LOCUS39416</name>
</gene>
<dbReference type="SUPFAM" id="SSF46458">
    <property type="entry name" value="Globin-like"/>
    <property type="match status" value="1"/>
</dbReference>
<feature type="compositionally biased region" description="Polar residues" evidence="1">
    <location>
        <begin position="174"/>
        <end position="194"/>
    </location>
</feature>
<feature type="region of interest" description="Disordered" evidence="1">
    <location>
        <begin position="170"/>
        <end position="197"/>
    </location>
</feature>
<evidence type="ECO:0000313" key="3">
    <source>
        <dbReference type="Proteomes" id="UP000580250"/>
    </source>
</evidence>
<name>A0A6V7WIP7_MELEN</name>
<dbReference type="GO" id="GO:0020037">
    <property type="term" value="F:heme binding"/>
    <property type="evidence" value="ECO:0007669"/>
    <property type="project" value="InterPro"/>
</dbReference>